<comment type="caution">
    <text evidence="3">The sequence shown here is derived from an EMBL/GenBank/DDBJ whole genome shotgun (WGS) entry which is preliminary data.</text>
</comment>
<dbReference type="InterPro" id="IPR008476">
    <property type="entry name" value="PBDC1_metazoa/fungi"/>
</dbReference>
<dbReference type="PANTHER" id="PTHR13410">
    <property type="entry name" value="PROTEIN PBDC1"/>
    <property type="match status" value="1"/>
</dbReference>
<evidence type="ECO:0000256" key="1">
    <source>
        <dbReference type="SAM" id="MobiDB-lite"/>
    </source>
</evidence>
<feature type="domain" description="Polysaccharide biosynthesis" evidence="2">
    <location>
        <begin position="77"/>
        <end position="159"/>
    </location>
</feature>
<dbReference type="InterPro" id="IPR021148">
    <property type="entry name" value="Polysacc_synth_dom"/>
</dbReference>
<proteinExistence type="predicted"/>
<evidence type="ECO:0000313" key="4">
    <source>
        <dbReference type="Proteomes" id="UP001215151"/>
    </source>
</evidence>
<reference evidence="3" key="1">
    <citation type="submission" date="2022-11" db="EMBL/GenBank/DDBJ databases">
        <title>Genome Sequence of Cubamyces cubensis.</title>
        <authorList>
            <person name="Buettner E."/>
        </authorList>
    </citation>
    <scope>NUCLEOTIDE SEQUENCE</scope>
    <source>
        <strain evidence="3">MPL-01</strain>
    </source>
</reference>
<dbReference type="AlphaFoldDB" id="A0AAD7TXF6"/>
<dbReference type="PANTHER" id="PTHR13410:SF9">
    <property type="entry name" value="PROTEIN PBDC1"/>
    <property type="match status" value="1"/>
</dbReference>
<evidence type="ECO:0000259" key="2">
    <source>
        <dbReference type="Pfam" id="PF04669"/>
    </source>
</evidence>
<feature type="region of interest" description="Disordered" evidence="1">
    <location>
        <begin position="45"/>
        <end position="69"/>
    </location>
</feature>
<keyword evidence="4" id="KW-1185">Reference proteome</keyword>
<sequence>MATQFDPNNAQNLVEIEKQFAVKAVEHAQTYWNLLEKVNPRELQAHKVSPPSSPCVHALTQPQPPRPVPVPLVRARRTLNACRIDDEIFEHAMKEFPELAENNYEKLVVIDEDWMKSESGKKRWRDFIQKYEKTVKDYNFGSLIRTDARQEYSETNTIFGAHPPSLLLHSSPHLVLLRTVPHRSLALTEIYPPALRCSYAHTAHPHARDAPQFYVYEIARNRLGLNDKAHEIAKEEAAKEKEKAEKEKARAEREKAKKKKN</sequence>
<organism evidence="3 4">
    <name type="scientific">Trametes cubensis</name>
    <dbReference type="NCBI Taxonomy" id="1111947"/>
    <lineage>
        <taxon>Eukaryota</taxon>
        <taxon>Fungi</taxon>
        <taxon>Dikarya</taxon>
        <taxon>Basidiomycota</taxon>
        <taxon>Agaricomycotina</taxon>
        <taxon>Agaricomycetes</taxon>
        <taxon>Polyporales</taxon>
        <taxon>Polyporaceae</taxon>
        <taxon>Trametes</taxon>
    </lineage>
</organism>
<name>A0AAD7TXF6_9APHY</name>
<accession>A0AAD7TXF6</accession>
<dbReference type="Pfam" id="PF04669">
    <property type="entry name" value="PBDC1"/>
    <property type="match status" value="1"/>
</dbReference>
<dbReference type="Gene3D" id="1.10.3560.10">
    <property type="entry name" value="yst0336 like domain"/>
    <property type="match status" value="2"/>
</dbReference>
<gene>
    <name evidence="3" type="ORF">ONZ51_g3861</name>
</gene>
<dbReference type="InterPro" id="IPR023139">
    <property type="entry name" value="PBDC1-like_dom_sf"/>
</dbReference>
<dbReference type="EMBL" id="JAPEVG010000070">
    <property type="protein sequence ID" value="KAJ8487952.1"/>
    <property type="molecule type" value="Genomic_DNA"/>
</dbReference>
<evidence type="ECO:0000313" key="3">
    <source>
        <dbReference type="EMBL" id="KAJ8487952.1"/>
    </source>
</evidence>
<protein>
    <recommendedName>
        <fullName evidence="2">Polysaccharide biosynthesis domain-containing protein</fullName>
    </recommendedName>
</protein>
<dbReference type="GO" id="GO:0005737">
    <property type="term" value="C:cytoplasm"/>
    <property type="evidence" value="ECO:0007669"/>
    <property type="project" value="TreeGrafter"/>
</dbReference>
<feature type="compositionally biased region" description="Basic and acidic residues" evidence="1">
    <location>
        <begin position="236"/>
        <end position="255"/>
    </location>
</feature>
<feature type="region of interest" description="Disordered" evidence="1">
    <location>
        <begin position="236"/>
        <end position="261"/>
    </location>
</feature>
<dbReference type="Proteomes" id="UP001215151">
    <property type="component" value="Unassembled WGS sequence"/>
</dbReference>